<protein>
    <recommendedName>
        <fullName evidence="4">DUF1345 domain-containing protein</fullName>
    </recommendedName>
</protein>
<keyword evidence="1" id="KW-0472">Membrane</keyword>
<evidence type="ECO:0000313" key="3">
    <source>
        <dbReference type="Proteomes" id="UP001250698"/>
    </source>
</evidence>
<proteinExistence type="predicted"/>
<accession>A0ABU3TL26</accession>
<feature type="transmembrane region" description="Helical" evidence="1">
    <location>
        <begin position="84"/>
        <end position="109"/>
    </location>
</feature>
<comment type="caution">
    <text evidence="2">The sequence shown here is derived from an EMBL/GenBank/DDBJ whole genome shotgun (WGS) entry which is preliminary data.</text>
</comment>
<sequence length="110" mass="12269">MSTNVSTSVPSSPLRVQWLVIMYLIVNLPSIVLVAAGFFLPAYSKSLFTLAMVAGFQFNLTAFKKSKSIEEKQENPHHRKVVSVIKFLFMVTCLGMLLAALVSLVMRFLD</sequence>
<name>A0ABU3TL26_9BACT</name>
<evidence type="ECO:0000256" key="1">
    <source>
        <dbReference type="SAM" id="Phobius"/>
    </source>
</evidence>
<evidence type="ECO:0008006" key="4">
    <source>
        <dbReference type="Google" id="ProtNLM"/>
    </source>
</evidence>
<dbReference type="EMBL" id="JAWDJT010000012">
    <property type="protein sequence ID" value="MDU0372064.1"/>
    <property type="molecule type" value="Genomic_DNA"/>
</dbReference>
<evidence type="ECO:0000313" key="2">
    <source>
        <dbReference type="EMBL" id="MDU0372064.1"/>
    </source>
</evidence>
<reference evidence="2 3" key="1">
    <citation type="submission" date="2023-10" db="EMBL/GenBank/DDBJ databases">
        <title>Hymenobacter endophyticus sp. nov., an isolate from the leaf tissues of wheat.</title>
        <authorList>
            <person name="Dai Y."/>
        </authorList>
    </citation>
    <scope>NUCLEOTIDE SEQUENCE [LARGE SCALE GENOMIC DNA]</scope>
    <source>
        <strain evidence="2 3">ZK17L-C2</strain>
    </source>
</reference>
<organism evidence="2 3">
    <name type="scientific">Hymenobacter endophyticus</name>
    <dbReference type="NCBI Taxonomy" id="3076335"/>
    <lineage>
        <taxon>Bacteria</taxon>
        <taxon>Pseudomonadati</taxon>
        <taxon>Bacteroidota</taxon>
        <taxon>Cytophagia</taxon>
        <taxon>Cytophagales</taxon>
        <taxon>Hymenobacteraceae</taxon>
        <taxon>Hymenobacter</taxon>
    </lineage>
</organism>
<keyword evidence="1" id="KW-1133">Transmembrane helix</keyword>
<gene>
    <name evidence="2" type="ORF">ROI90_16785</name>
</gene>
<keyword evidence="3" id="KW-1185">Reference proteome</keyword>
<dbReference type="Proteomes" id="UP001250698">
    <property type="component" value="Unassembled WGS sequence"/>
</dbReference>
<keyword evidence="1" id="KW-0812">Transmembrane</keyword>
<dbReference type="RefSeq" id="WP_315999517.1">
    <property type="nucleotide sequence ID" value="NZ_JAWDJT010000012.1"/>
</dbReference>
<feature type="transmembrane region" description="Helical" evidence="1">
    <location>
        <begin position="20"/>
        <end position="40"/>
    </location>
</feature>